<gene>
    <name evidence="1" type="ORF">Tsubulata_050543</name>
</gene>
<dbReference type="EMBL" id="JAKUCV010006867">
    <property type="protein sequence ID" value="KAJ4825528.1"/>
    <property type="molecule type" value="Genomic_DNA"/>
</dbReference>
<name>A0A9Q0F5U7_9ROSI</name>
<keyword evidence="2" id="KW-1185">Reference proteome</keyword>
<comment type="caution">
    <text evidence="1">The sequence shown here is derived from an EMBL/GenBank/DDBJ whole genome shotgun (WGS) entry which is preliminary data.</text>
</comment>
<evidence type="ECO:0000313" key="1">
    <source>
        <dbReference type="EMBL" id="KAJ4825528.1"/>
    </source>
</evidence>
<dbReference type="Proteomes" id="UP001141552">
    <property type="component" value="Unassembled WGS sequence"/>
</dbReference>
<accession>A0A9Q0F5U7</accession>
<sequence length="81" mass="9403">MATMTMRILEADGRPKDVGIGVFRLYCSGCKDDEEEEEDGEYEQQQHSWVFFKHLFKHDAKQQSLLALRGKPKAVCRIRIS</sequence>
<reference evidence="1" key="1">
    <citation type="submission" date="2022-02" db="EMBL/GenBank/DDBJ databases">
        <authorList>
            <person name="Henning P.M."/>
            <person name="McCubbin A.G."/>
            <person name="Shore J.S."/>
        </authorList>
    </citation>
    <scope>NUCLEOTIDE SEQUENCE</scope>
    <source>
        <strain evidence="1">F60SS</strain>
        <tissue evidence="1">Leaves</tissue>
    </source>
</reference>
<organism evidence="1 2">
    <name type="scientific">Turnera subulata</name>
    <dbReference type="NCBI Taxonomy" id="218843"/>
    <lineage>
        <taxon>Eukaryota</taxon>
        <taxon>Viridiplantae</taxon>
        <taxon>Streptophyta</taxon>
        <taxon>Embryophyta</taxon>
        <taxon>Tracheophyta</taxon>
        <taxon>Spermatophyta</taxon>
        <taxon>Magnoliopsida</taxon>
        <taxon>eudicotyledons</taxon>
        <taxon>Gunneridae</taxon>
        <taxon>Pentapetalae</taxon>
        <taxon>rosids</taxon>
        <taxon>fabids</taxon>
        <taxon>Malpighiales</taxon>
        <taxon>Passifloraceae</taxon>
        <taxon>Turnera</taxon>
    </lineage>
</organism>
<protein>
    <submittedName>
        <fullName evidence="1">Uncharacterized protein</fullName>
    </submittedName>
</protein>
<dbReference type="AlphaFoldDB" id="A0A9Q0F5U7"/>
<proteinExistence type="predicted"/>
<evidence type="ECO:0000313" key="2">
    <source>
        <dbReference type="Proteomes" id="UP001141552"/>
    </source>
</evidence>
<reference evidence="1" key="2">
    <citation type="journal article" date="2023" name="Plants (Basel)">
        <title>Annotation of the Turnera subulata (Passifloraceae) Draft Genome Reveals the S-Locus Evolved after the Divergence of Turneroideae from Passifloroideae in a Stepwise Manner.</title>
        <authorList>
            <person name="Henning P.M."/>
            <person name="Roalson E.H."/>
            <person name="Mir W."/>
            <person name="McCubbin A.G."/>
            <person name="Shore J.S."/>
        </authorList>
    </citation>
    <scope>NUCLEOTIDE SEQUENCE</scope>
    <source>
        <strain evidence="1">F60SS</strain>
    </source>
</reference>